<dbReference type="InterPro" id="IPR002504">
    <property type="entry name" value="NADK"/>
</dbReference>
<dbReference type="GO" id="GO:0006741">
    <property type="term" value="P:NADP+ biosynthetic process"/>
    <property type="evidence" value="ECO:0007669"/>
    <property type="project" value="InterPro"/>
</dbReference>
<dbReference type="Pfam" id="PF01513">
    <property type="entry name" value="NAD_kinase"/>
    <property type="match status" value="1"/>
</dbReference>
<dbReference type="InterPro" id="IPR016064">
    <property type="entry name" value="NAD/diacylglycerol_kinase_sf"/>
</dbReference>
<organism evidence="1 2">
    <name type="scientific">Alloiococcus otitis ATCC 51267</name>
    <dbReference type="NCBI Taxonomy" id="883081"/>
    <lineage>
        <taxon>Bacteria</taxon>
        <taxon>Bacillati</taxon>
        <taxon>Bacillota</taxon>
        <taxon>Bacilli</taxon>
        <taxon>Lactobacillales</taxon>
        <taxon>Carnobacteriaceae</taxon>
        <taxon>Alloiococcus</taxon>
    </lineage>
</organism>
<accession>K9EDF0</accession>
<dbReference type="HOGENOM" id="CLU_064691_0_0_9"/>
<sequence>MVKKVALLINPIAGMGGRVGLKGTDGKDVLEEARRRGAEPEANQKAEKALKITLDKVDQVEWFTAGGQMGEDLLNKYDQNPDVLYSGKEETGPDDTESFLKEVLNQDDIDILLFVGGDGTARDVAKTIQLEIPALGIPAGVKIHSPVFATSPENAGELLAGYLNDEIQSVNEKEVIDIEEEAFRQDEVVTEVYGYLNVPHDESHMQNLKSPSPQSDHEAKVSACLDVIDRMEEDVYYIIGSGTTLVPIMEELDLEVTKLGVDIIKNKKMVKKDASESDILEIIKDKPAKLIVTPMGGQGYLFGRGNPQISSKVLSQLDKDDITIVSTPGKIRTLNNRPFLIYTGDADLDERLSGYYKVVVGYENLKMYKLKRA</sequence>
<dbReference type="InterPro" id="IPR039065">
    <property type="entry name" value="AcoX-like"/>
</dbReference>
<dbReference type="InterPro" id="IPR011386">
    <property type="entry name" value="Put_ATP-NAD_kin"/>
</dbReference>
<comment type="caution">
    <text evidence="1">The sequence shown here is derived from an EMBL/GenBank/DDBJ whole genome shotgun (WGS) entry which is preliminary data.</text>
</comment>
<name>K9EDF0_9LACT</name>
<evidence type="ECO:0000313" key="1">
    <source>
        <dbReference type="EMBL" id="EKU93856.1"/>
    </source>
</evidence>
<evidence type="ECO:0008006" key="3">
    <source>
        <dbReference type="Google" id="ProtNLM"/>
    </source>
</evidence>
<dbReference type="RefSeq" id="WP_003777346.1">
    <property type="nucleotide sequence ID" value="NZ_JH992958.1"/>
</dbReference>
<dbReference type="OrthoDB" id="5511344at2"/>
<dbReference type="GO" id="GO:0005524">
    <property type="term" value="F:ATP binding"/>
    <property type="evidence" value="ECO:0007669"/>
    <property type="project" value="UniProtKB-ARBA"/>
</dbReference>
<protein>
    <recommendedName>
        <fullName evidence="3">ATP-NAD kinase</fullName>
    </recommendedName>
</protein>
<dbReference type="PATRIC" id="fig|883081.3.peg.652"/>
<proteinExistence type="predicted"/>
<dbReference type="PIRSF" id="PIRSF016907">
    <property type="entry name" value="Kin_ATP-NAD"/>
    <property type="match status" value="1"/>
</dbReference>
<dbReference type="EMBL" id="AGXA01000014">
    <property type="protein sequence ID" value="EKU93856.1"/>
    <property type="molecule type" value="Genomic_DNA"/>
</dbReference>
<keyword evidence="2" id="KW-1185">Reference proteome</keyword>
<dbReference type="AlphaFoldDB" id="K9EDF0"/>
<evidence type="ECO:0000313" key="2">
    <source>
        <dbReference type="Proteomes" id="UP000009875"/>
    </source>
</evidence>
<dbReference type="Proteomes" id="UP000009875">
    <property type="component" value="Unassembled WGS sequence"/>
</dbReference>
<dbReference type="PANTHER" id="PTHR40697">
    <property type="entry name" value="ACETOIN CATABOLISM PROTEIN X"/>
    <property type="match status" value="1"/>
</dbReference>
<dbReference type="GO" id="GO:0051287">
    <property type="term" value="F:NAD binding"/>
    <property type="evidence" value="ECO:0007669"/>
    <property type="project" value="UniProtKB-ARBA"/>
</dbReference>
<dbReference type="GO" id="GO:0003951">
    <property type="term" value="F:NAD+ kinase activity"/>
    <property type="evidence" value="ECO:0007669"/>
    <property type="project" value="InterPro"/>
</dbReference>
<dbReference type="eggNOG" id="COG3199">
    <property type="taxonomic scope" value="Bacteria"/>
</dbReference>
<dbReference type="Pfam" id="PF20143">
    <property type="entry name" value="NAD_kinase_C"/>
    <property type="match status" value="1"/>
</dbReference>
<gene>
    <name evidence="1" type="ORF">HMPREF9698_00651</name>
</gene>
<dbReference type="SUPFAM" id="SSF111331">
    <property type="entry name" value="NAD kinase/diacylglycerol kinase-like"/>
    <property type="match status" value="1"/>
</dbReference>
<dbReference type="PANTHER" id="PTHR40697:SF2">
    <property type="entry name" value="ATP-NAD KINASE-RELATED"/>
    <property type="match status" value="1"/>
</dbReference>
<reference evidence="1 2" key="1">
    <citation type="submission" date="2012-09" db="EMBL/GenBank/DDBJ databases">
        <title>The Genome Sequence of Alloiococcus otitis ATCC 51267.</title>
        <authorList>
            <consortium name="The Broad Institute Genome Sequencing Platform"/>
            <person name="Earl A."/>
            <person name="Ward D."/>
            <person name="Feldgarden M."/>
            <person name="Gevers D."/>
            <person name="Huys G."/>
            <person name="Walker B."/>
            <person name="Young S.K."/>
            <person name="Zeng Q."/>
            <person name="Gargeya S."/>
            <person name="Fitzgerald M."/>
            <person name="Haas B."/>
            <person name="Abouelleil A."/>
            <person name="Alvarado L."/>
            <person name="Arachchi H.M."/>
            <person name="Berlin A.M."/>
            <person name="Chapman S.B."/>
            <person name="Goldberg J."/>
            <person name="Griggs A."/>
            <person name="Gujja S."/>
            <person name="Hansen M."/>
            <person name="Howarth C."/>
            <person name="Imamovic A."/>
            <person name="Larimer J."/>
            <person name="McCowen C."/>
            <person name="Montmayeur A."/>
            <person name="Murphy C."/>
            <person name="Neiman D."/>
            <person name="Pearson M."/>
            <person name="Priest M."/>
            <person name="Roberts A."/>
            <person name="Saif S."/>
            <person name="Shea T."/>
            <person name="Sisk P."/>
            <person name="Sykes S."/>
            <person name="Wortman J."/>
            <person name="Nusbaum C."/>
            <person name="Birren B."/>
        </authorList>
    </citation>
    <scope>NUCLEOTIDE SEQUENCE [LARGE SCALE GENOMIC DNA]</scope>
    <source>
        <strain evidence="1 2">ATCC 51267</strain>
    </source>
</reference>